<evidence type="ECO:0000313" key="2">
    <source>
        <dbReference type="EMBL" id="HIR58742.1"/>
    </source>
</evidence>
<evidence type="ECO:0000256" key="1">
    <source>
        <dbReference type="SAM" id="Phobius"/>
    </source>
</evidence>
<protein>
    <submittedName>
        <fullName evidence="2">Uncharacterized protein</fullName>
    </submittedName>
</protein>
<dbReference type="Proteomes" id="UP000824232">
    <property type="component" value="Unassembled WGS sequence"/>
</dbReference>
<sequence>MRLNNKGFAISTVLYSLLIMATLILFLLLGNLSFERRTTSDLVDNIKNELNDFANAH</sequence>
<keyword evidence="1" id="KW-0812">Transmembrane</keyword>
<feature type="transmembrane region" description="Helical" evidence="1">
    <location>
        <begin position="12"/>
        <end position="34"/>
    </location>
</feature>
<organism evidence="2 3">
    <name type="scientific">Candidatus Onthousia excrementipullorum</name>
    <dbReference type="NCBI Taxonomy" id="2840884"/>
    <lineage>
        <taxon>Bacteria</taxon>
        <taxon>Bacillati</taxon>
        <taxon>Bacillota</taxon>
        <taxon>Bacilli</taxon>
        <taxon>Candidatus Onthousia</taxon>
    </lineage>
</organism>
<reference evidence="2" key="2">
    <citation type="journal article" date="2021" name="PeerJ">
        <title>Extensive microbial diversity within the chicken gut microbiome revealed by metagenomics and culture.</title>
        <authorList>
            <person name="Gilroy R."/>
            <person name="Ravi A."/>
            <person name="Getino M."/>
            <person name="Pursley I."/>
            <person name="Horton D.L."/>
            <person name="Alikhan N.F."/>
            <person name="Baker D."/>
            <person name="Gharbi K."/>
            <person name="Hall N."/>
            <person name="Watson M."/>
            <person name="Adriaenssens E.M."/>
            <person name="Foster-Nyarko E."/>
            <person name="Jarju S."/>
            <person name="Secka A."/>
            <person name="Antonio M."/>
            <person name="Oren A."/>
            <person name="Chaudhuri R.R."/>
            <person name="La Ragione R."/>
            <person name="Hildebrand F."/>
            <person name="Pallen M.J."/>
        </authorList>
    </citation>
    <scope>NUCLEOTIDE SEQUENCE</scope>
    <source>
        <strain evidence="2">CHK184-20233</strain>
    </source>
</reference>
<accession>A0A9D1DTN1</accession>
<keyword evidence="1" id="KW-1133">Transmembrane helix</keyword>
<reference evidence="2" key="1">
    <citation type="submission" date="2020-10" db="EMBL/GenBank/DDBJ databases">
        <authorList>
            <person name="Gilroy R."/>
        </authorList>
    </citation>
    <scope>NUCLEOTIDE SEQUENCE</scope>
    <source>
        <strain evidence="2">CHK184-20233</strain>
    </source>
</reference>
<name>A0A9D1DTN1_9FIRM</name>
<comment type="caution">
    <text evidence="2">The sequence shown here is derived from an EMBL/GenBank/DDBJ whole genome shotgun (WGS) entry which is preliminary data.</text>
</comment>
<gene>
    <name evidence="2" type="ORF">IAB38_01700</name>
</gene>
<dbReference type="EMBL" id="DVHC01000019">
    <property type="protein sequence ID" value="HIR58742.1"/>
    <property type="molecule type" value="Genomic_DNA"/>
</dbReference>
<proteinExistence type="predicted"/>
<dbReference type="AlphaFoldDB" id="A0A9D1DTN1"/>
<keyword evidence="1" id="KW-0472">Membrane</keyword>
<evidence type="ECO:0000313" key="3">
    <source>
        <dbReference type="Proteomes" id="UP000824232"/>
    </source>
</evidence>